<dbReference type="Proteomes" id="UP001595748">
    <property type="component" value="Unassembled WGS sequence"/>
</dbReference>
<sequence>MNRRFGLCLLALTGSVQAVPVSRLPSGQIVNWPTPQAGELNLGSGTLRLPVPITPDGRFTLNQLSPEQVLENLHPILSFFKVPTLAPNCTGKGAAVPTNARYALLTLNTPDGREIRFQTPDGQSRALLLFLTRPTTLRGTLTCPDAVYVVSGTYHAGLVLVPMTRKEQDGKTAWHWADMLNLKNFQWRLTTP</sequence>
<dbReference type="RefSeq" id="WP_380078108.1">
    <property type="nucleotide sequence ID" value="NZ_JBHRZF010000135.1"/>
</dbReference>
<feature type="signal peptide" evidence="1">
    <location>
        <begin position="1"/>
        <end position="18"/>
    </location>
</feature>
<evidence type="ECO:0000313" key="2">
    <source>
        <dbReference type="EMBL" id="MFC3861328.1"/>
    </source>
</evidence>
<evidence type="ECO:0000313" key="3">
    <source>
        <dbReference type="Proteomes" id="UP001595748"/>
    </source>
</evidence>
<evidence type="ECO:0000256" key="1">
    <source>
        <dbReference type="SAM" id="SignalP"/>
    </source>
</evidence>
<comment type="caution">
    <text evidence="2">The sequence shown here is derived from an EMBL/GenBank/DDBJ whole genome shotgun (WGS) entry which is preliminary data.</text>
</comment>
<dbReference type="EMBL" id="JBHRZF010000135">
    <property type="protein sequence ID" value="MFC3861328.1"/>
    <property type="molecule type" value="Genomic_DNA"/>
</dbReference>
<name>A0ABV8A6K6_9DEIO</name>
<organism evidence="2 3">
    <name type="scientific">Deinococcus antarcticus</name>
    <dbReference type="NCBI Taxonomy" id="1298767"/>
    <lineage>
        <taxon>Bacteria</taxon>
        <taxon>Thermotogati</taxon>
        <taxon>Deinococcota</taxon>
        <taxon>Deinococci</taxon>
        <taxon>Deinococcales</taxon>
        <taxon>Deinococcaceae</taxon>
        <taxon>Deinococcus</taxon>
    </lineage>
</organism>
<protein>
    <submittedName>
        <fullName evidence="2">Uncharacterized protein</fullName>
    </submittedName>
</protein>
<keyword evidence="1" id="KW-0732">Signal</keyword>
<reference evidence="3" key="1">
    <citation type="journal article" date="2019" name="Int. J. Syst. Evol. Microbiol.">
        <title>The Global Catalogue of Microorganisms (GCM) 10K type strain sequencing project: providing services to taxonomists for standard genome sequencing and annotation.</title>
        <authorList>
            <consortium name="The Broad Institute Genomics Platform"/>
            <consortium name="The Broad Institute Genome Sequencing Center for Infectious Disease"/>
            <person name="Wu L."/>
            <person name="Ma J."/>
        </authorList>
    </citation>
    <scope>NUCLEOTIDE SEQUENCE [LARGE SCALE GENOMIC DNA]</scope>
    <source>
        <strain evidence="3">CCTCC AB 2013263</strain>
    </source>
</reference>
<gene>
    <name evidence="2" type="ORF">ACFOPQ_11210</name>
</gene>
<keyword evidence="3" id="KW-1185">Reference proteome</keyword>
<feature type="chain" id="PRO_5045966507" evidence="1">
    <location>
        <begin position="19"/>
        <end position="192"/>
    </location>
</feature>
<accession>A0ABV8A6K6</accession>
<proteinExistence type="predicted"/>